<dbReference type="PANTHER" id="PTHR45911:SF4">
    <property type="entry name" value="MULTIPLE C2 AND TRANSMEMBRANE DOMAIN-CONTAINING PROTEIN"/>
    <property type="match status" value="1"/>
</dbReference>
<feature type="compositionally biased region" description="Polar residues" evidence="3">
    <location>
        <begin position="1171"/>
        <end position="1180"/>
    </location>
</feature>
<keyword evidence="4" id="KW-0472">Membrane</keyword>
<dbReference type="OrthoDB" id="42100at2759"/>
<evidence type="ECO:0000256" key="1">
    <source>
        <dbReference type="ARBA" id="ARBA00022723"/>
    </source>
</evidence>
<feature type="compositionally biased region" description="Low complexity" evidence="3">
    <location>
        <begin position="13"/>
        <end position="28"/>
    </location>
</feature>
<feature type="region of interest" description="Disordered" evidence="3">
    <location>
        <begin position="1147"/>
        <end position="1206"/>
    </location>
</feature>
<feature type="domain" description="C2" evidence="5">
    <location>
        <begin position="572"/>
        <end position="706"/>
    </location>
</feature>
<name>A0A9K3LGA2_9STRA</name>
<dbReference type="Proteomes" id="UP000693970">
    <property type="component" value="Unassembled WGS sequence"/>
</dbReference>
<protein>
    <submittedName>
        <fullName evidence="6">C2 domain containing protein</fullName>
    </submittedName>
</protein>
<evidence type="ECO:0000256" key="2">
    <source>
        <dbReference type="ARBA" id="ARBA00022837"/>
    </source>
</evidence>
<dbReference type="SMART" id="SM00239">
    <property type="entry name" value="C2"/>
    <property type="match status" value="2"/>
</dbReference>
<evidence type="ECO:0000256" key="3">
    <source>
        <dbReference type="SAM" id="MobiDB-lite"/>
    </source>
</evidence>
<keyword evidence="4" id="KW-0812">Transmembrane</keyword>
<keyword evidence="4" id="KW-1133">Transmembrane helix</keyword>
<dbReference type="EMBL" id="JAGRRH010000013">
    <property type="protein sequence ID" value="KAG7360366.1"/>
    <property type="molecule type" value="Genomic_DNA"/>
</dbReference>
<proteinExistence type="predicted"/>
<organism evidence="6 7">
    <name type="scientific">Nitzschia inconspicua</name>
    <dbReference type="NCBI Taxonomy" id="303405"/>
    <lineage>
        <taxon>Eukaryota</taxon>
        <taxon>Sar</taxon>
        <taxon>Stramenopiles</taxon>
        <taxon>Ochrophyta</taxon>
        <taxon>Bacillariophyta</taxon>
        <taxon>Bacillariophyceae</taxon>
        <taxon>Bacillariophycidae</taxon>
        <taxon>Bacillariales</taxon>
        <taxon>Bacillariaceae</taxon>
        <taxon>Nitzschia</taxon>
    </lineage>
</organism>
<feature type="transmembrane region" description="Helical" evidence="4">
    <location>
        <begin position="1000"/>
        <end position="1022"/>
    </location>
</feature>
<dbReference type="Pfam" id="PF00168">
    <property type="entry name" value="C2"/>
    <property type="match status" value="2"/>
</dbReference>
<reference evidence="6" key="2">
    <citation type="submission" date="2021-04" db="EMBL/GenBank/DDBJ databases">
        <authorList>
            <person name="Podell S."/>
        </authorList>
    </citation>
    <scope>NUCLEOTIDE SEQUENCE</scope>
    <source>
        <strain evidence="6">Hildebrandi</strain>
    </source>
</reference>
<gene>
    <name evidence="6" type="ORF">IV203_035465</name>
</gene>
<feature type="compositionally biased region" description="Basic and acidic residues" evidence="3">
    <location>
        <begin position="1150"/>
        <end position="1169"/>
    </location>
</feature>
<feature type="transmembrane region" description="Helical" evidence="4">
    <location>
        <begin position="820"/>
        <end position="839"/>
    </location>
</feature>
<sequence>MFHHSKLSGKNAGGSSSPDRVSPSSGGVAKQHQPGINKEKDKHVLESLRYWDVVMSPVRKYMVGGYLVPGFKNALSEMSLGALNKKRRITLELYKKIDLKRAGNIDHHDKRIHKELLQGFPSSDAGIGHSDVLEEDDVLIFRIMKPVSAGAQDRDNDDESVGTIQGDLEAHYLTTFFVDNYGDGYDEANTRARWKERYRTKLQTMEIINVRSRNVDIQMGVGEDTVVRNFSFHSIQQADAFVKVFNELGKLQRERGLRQAAAHGSDVPPVASPSEAVGIRSRELDLLSEEDVVTTTELKDGSNNGSINDKQWACCVPCRKKTKMFPNQLNLLVEICSAWNLPIGDVFSSDPYVLVRDGKVEWHRTGFLPTTLNPVWTLSTGSLFLIQVSLAEFFENSNYMEFIVKDYDSIGDHEILGSVLVSKTDMLNGTGDRVEYELNQYSGKNHISSSGAKKPSLALRFKLASEDDIKFMVTYEANKKKGFFKQVRGAASRIAGAYAGSDAASRIAGQEIGAGLYASDSYLPLRVSPNPTIQRNKRPTEDGKAVQYRVKPFPDPDRPIEETKWLTHDEIEEEAFRPSTKWIEAGTGSLGKYYVEVIGCDDLPDMDFSLTGRDKTDAFCTLVYEDCVVNTDVVHDCLSPRWPCWSQRAFVFNIMHSSSQIHIGLFDYDEFVPGVTKGPSGKHDKIGRVVVNPTNFRPNTVHTLRYHIFTSDEPDRELRGTLILRCRYESQSERQILFSQLQLQTQYSVSTVGLSDFRCTYYAVANDRHHQTLSLSTLTKYGQELQDYTEYLDEIADALLAVFLWRETFPLVIPFFSKRWTIMIPLHSIIAFTWGIILVRDFEKIFSFLCFWVGWVLLATLEFRRSHPNPWKRPRSYLEFLGILIFNKSFRRGKVKPNENIEDIIKYDEYLSERKRLRKEALENMRVERENNERRLQEEGEELDLNDIDHDPNPVRGGLAQITLAPFKSVLLPVQMLLYKVCVLLRIASSIIMWDDSVAAFWIVTASFLSSLLVAWIPWAFLFRWAFKILVYVVLGPWMKLVDIFYVHKLQNMTSDERKAMLEAEYQRRYNLVLGETYLRKLLKEHTMKLKDMQKYMFGQHLIRVPVFKEERYHSIPLAGGSAEPYDKSKSPPINIVKHVDGQYLSGDMIPKRENSRFEEQRRKEKAELESASSNRQDQTMLPHESIPADELTALLEENESNYASI</sequence>
<comment type="caution">
    <text evidence="6">The sequence shown here is derived from an EMBL/GenBank/DDBJ whole genome shotgun (WGS) entry which is preliminary data.</text>
</comment>
<evidence type="ECO:0000313" key="6">
    <source>
        <dbReference type="EMBL" id="KAG7360366.1"/>
    </source>
</evidence>
<keyword evidence="2" id="KW-0106">Calcium</keyword>
<dbReference type="PROSITE" id="PS50004">
    <property type="entry name" value="C2"/>
    <property type="match status" value="2"/>
</dbReference>
<evidence type="ECO:0000313" key="7">
    <source>
        <dbReference type="Proteomes" id="UP000693970"/>
    </source>
</evidence>
<reference evidence="6" key="1">
    <citation type="journal article" date="2021" name="Sci. Rep.">
        <title>Diploid genomic architecture of Nitzschia inconspicua, an elite biomass production diatom.</title>
        <authorList>
            <person name="Oliver A."/>
            <person name="Podell S."/>
            <person name="Pinowska A."/>
            <person name="Traller J.C."/>
            <person name="Smith S.R."/>
            <person name="McClure R."/>
            <person name="Beliaev A."/>
            <person name="Bohutskyi P."/>
            <person name="Hill E.A."/>
            <person name="Rabines A."/>
            <person name="Zheng H."/>
            <person name="Allen L.Z."/>
            <person name="Kuo A."/>
            <person name="Grigoriev I.V."/>
            <person name="Allen A.E."/>
            <person name="Hazlebeck D."/>
            <person name="Allen E.E."/>
        </authorList>
    </citation>
    <scope>NUCLEOTIDE SEQUENCE</scope>
    <source>
        <strain evidence="6">Hildebrandi</strain>
    </source>
</reference>
<dbReference type="GO" id="GO:0016020">
    <property type="term" value="C:membrane"/>
    <property type="evidence" value="ECO:0007669"/>
    <property type="project" value="TreeGrafter"/>
</dbReference>
<dbReference type="GO" id="GO:0005509">
    <property type="term" value="F:calcium ion binding"/>
    <property type="evidence" value="ECO:0007669"/>
    <property type="project" value="TreeGrafter"/>
</dbReference>
<dbReference type="AlphaFoldDB" id="A0A9K3LGA2"/>
<dbReference type="PANTHER" id="PTHR45911">
    <property type="entry name" value="C2 DOMAIN-CONTAINING PROTEIN"/>
    <property type="match status" value="1"/>
</dbReference>
<feature type="domain" description="C2" evidence="5">
    <location>
        <begin position="310"/>
        <end position="436"/>
    </location>
</feature>
<dbReference type="CDD" id="cd00030">
    <property type="entry name" value="C2"/>
    <property type="match status" value="2"/>
</dbReference>
<evidence type="ECO:0000256" key="4">
    <source>
        <dbReference type="SAM" id="Phobius"/>
    </source>
</evidence>
<feature type="transmembrane region" description="Helical" evidence="4">
    <location>
        <begin position="845"/>
        <end position="863"/>
    </location>
</feature>
<feature type="region of interest" description="Disordered" evidence="3">
    <location>
        <begin position="1"/>
        <end position="39"/>
    </location>
</feature>
<keyword evidence="1" id="KW-0479">Metal-binding</keyword>
<dbReference type="InterPro" id="IPR000008">
    <property type="entry name" value="C2_dom"/>
</dbReference>
<evidence type="ECO:0000259" key="5">
    <source>
        <dbReference type="PROSITE" id="PS50004"/>
    </source>
</evidence>
<keyword evidence="7" id="KW-1185">Reference proteome</keyword>
<accession>A0A9K3LGA2</accession>